<keyword evidence="1" id="KW-0472">Membrane</keyword>
<dbReference type="RefSeq" id="WP_377177362.1">
    <property type="nucleotide sequence ID" value="NZ_JBHTMY010000002.1"/>
</dbReference>
<organism evidence="2 3">
    <name type="scientific">Namhaeicola litoreus</name>
    <dbReference type="NCBI Taxonomy" id="1052145"/>
    <lineage>
        <taxon>Bacteria</taxon>
        <taxon>Pseudomonadati</taxon>
        <taxon>Bacteroidota</taxon>
        <taxon>Flavobacteriia</taxon>
        <taxon>Flavobacteriales</taxon>
        <taxon>Flavobacteriaceae</taxon>
        <taxon>Namhaeicola</taxon>
    </lineage>
</organism>
<dbReference type="EMBL" id="JBHTMY010000002">
    <property type="protein sequence ID" value="MFD1315322.1"/>
    <property type="molecule type" value="Genomic_DNA"/>
</dbReference>
<reference evidence="3" key="1">
    <citation type="journal article" date="2019" name="Int. J. Syst. Evol. Microbiol.">
        <title>The Global Catalogue of Microorganisms (GCM) 10K type strain sequencing project: providing services to taxonomists for standard genome sequencing and annotation.</title>
        <authorList>
            <consortium name="The Broad Institute Genomics Platform"/>
            <consortium name="The Broad Institute Genome Sequencing Center for Infectious Disease"/>
            <person name="Wu L."/>
            <person name="Ma J."/>
        </authorList>
    </citation>
    <scope>NUCLEOTIDE SEQUENCE [LARGE SCALE GENOMIC DNA]</scope>
    <source>
        <strain evidence="3">CCUG 61485</strain>
    </source>
</reference>
<evidence type="ECO:0000313" key="3">
    <source>
        <dbReference type="Proteomes" id="UP001597201"/>
    </source>
</evidence>
<keyword evidence="3" id="KW-1185">Reference proteome</keyword>
<keyword evidence="2" id="KW-0328">Glycosyltransferase</keyword>
<comment type="caution">
    <text evidence="2">The sequence shown here is derived from an EMBL/GenBank/DDBJ whole genome shotgun (WGS) entry which is preliminary data.</text>
</comment>
<feature type="transmembrane region" description="Helical" evidence="1">
    <location>
        <begin position="31"/>
        <end position="53"/>
    </location>
</feature>
<keyword evidence="2" id="KW-0808">Transferase</keyword>
<proteinExistence type="predicted"/>
<dbReference type="GO" id="GO:0016757">
    <property type="term" value="F:glycosyltransferase activity"/>
    <property type="evidence" value="ECO:0007669"/>
    <property type="project" value="UniProtKB-KW"/>
</dbReference>
<gene>
    <name evidence="2" type="ORF">ACFQ39_06805</name>
</gene>
<evidence type="ECO:0000313" key="2">
    <source>
        <dbReference type="EMBL" id="MFD1315322.1"/>
    </source>
</evidence>
<dbReference type="Pfam" id="PF19868">
    <property type="entry name" value="DUF6341"/>
    <property type="match status" value="1"/>
</dbReference>
<protein>
    <submittedName>
        <fullName evidence="2">Uracil phosphoribosyltransferase</fullName>
    </submittedName>
</protein>
<sequence>MIPTNLFRLIGEFCTNVLFKPYDLFRSIEGWWSSNVVNFILISIISILFLYWLGQLQRFKKAGVE</sequence>
<keyword evidence="1" id="KW-1133">Transmembrane helix</keyword>
<keyword evidence="1" id="KW-0812">Transmembrane</keyword>
<name>A0ABW3Y2S2_9FLAO</name>
<dbReference type="InterPro" id="IPR045922">
    <property type="entry name" value="DUF6341"/>
</dbReference>
<evidence type="ECO:0000256" key="1">
    <source>
        <dbReference type="SAM" id="Phobius"/>
    </source>
</evidence>
<accession>A0ABW3Y2S2</accession>
<dbReference type="Proteomes" id="UP001597201">
    <property type="component" value="Unassembled WGS sequence"/>
</dbReference>